<dbReference type="RefSeq" id="WP_092654405.1">
    <property type="nucleotide sequence ID" value="NZ_LT629732.1"/>
</dbReference>
<evidence type="ECO:0000256" key="1">
    <source>
        <dbReference type="ARBA" id="ARBA00023002"/>
    </source>
</evidence>
<dbReference type="InterPro" id="IPR051267">
    <property type="entry name" value="STEAP_metalloreductase"/>
</dbReference>
<proteinExistence type="predicted"/>
<dbReference type="PANTHER" id="PTHR14239">
    <property type="entry name" value="DUDULIN-RELATED"/>
    <property type="match status" value="1"/>
</dbReference>
<dbReference type="SUPFAM" id="SSF51735">
    <property type="entry name" value="NAD(P)-binding Rossmann-fold domains"/>
    <property type="match status" value="1"/>
</dbReference>
<accession>A0A1H1TBM2</accession>
<dbReference type="OrthoDB" id="5738121at2"/>
<keyword evidence="4" id="KW-1185">Reference proteome</keyword>
<dbReference type="Pfam" id="PF03807">
    <property type="entry name" value="F420_oxidored"/>
    <property type="match status" value="1"/>
</dbReference>
<dbReference type="AlphaFoldDB" id="A0A1H1TBM2"/>
<reference evidence="3 4" key="1">
    <citation type="submission" date="2016-10" db="EMBL/GenBank/DDBJ databases">
        <authorList>
            <person name="de Groot N.N."/>
        </authorList>
    </citation>
    <scope>NUCLEOTIDE SEQUENCE [LARGE SCALE GENOMIC DNA]</scope>
    <source>
        <strain evidence="3 4">DSM 22024</strain>
    </source>
</reference>
<keyword evidence="1" id="KW-0560">Oxidoreductase</keyword>
<feature type="domain" description="Pyrroline-5-carboxylate reductase catalytic N-terminal" evidence="2">
    <location>
        <begin position="3"/>
        <end position="96"/>
    </location>
</feature>
<dbReference type="PANTHER" id="PTHR14239:SF10">
    <property type="entry name" value="REDUCTASE"/>
    <property type="match status" value="1"/>
</dbReference>
<gene>
    <name evidence="3" type="ORF">SAMN04489717_3136</name>
</gene>
<dbReference type="Gene3D" id="3.40.50.720">
    <property type="entry name" value="NAD(P)-binding Rossmann-like Domain"/>
    <property type="match status" value="1"/>
</dbReference>
<dbReference type="Proteomes" id="UP000198983">
    <property type="component" value="Chromosome I"/>
</dbReference>
<name>A0A1H1TBM2_9ACTN</name>
<organism evidence="3 4">
    <name type="scientific">Actinopolymorpha singaporensis</name>
    <dbReference type="NCBI Taxonomy" id="117157"/>
    <lineage>
        <taxon>Bacteria</taxon>
        <taxon>Bacillati</taxon>
        <taxon>Actinomycetota</taxon>
        <taxon>Actinomycetes</taxon>
        <taxon>Propionibacteriales</taxon>
        <taxon>Actinopolymorphaceae</taxon>
        <taxon>Actinopolymorpha</taxon>
    </lineage>
</organism>
<evidence type="ECO:0000313" key="4">
    <source>
        <dbReference type="Proteomes" id="UP000198983"/>
    </source>
</evidence>
<dbReference type="InterPro" id="IPR028939">
    <property type="entry name" value="P5C_Rdtase_cat_N"/>
</dbReference>
<dbReference type="EMBL" id="LT629732">
    <property type="protein sequence ID" value="SDS57620.1"/>
    <property type="molecule type" value="Genomic_DNA"/>
</dbReference>
<evidence type="ECO:0000313" key="3">
    <source>
        <dbReference type="EMBL" id="SDS57620.1"/>
    </source>
</evidence>
<sequence length="212" mass="21880">MQVTILGAGNMSRGIATRLLAGAHEVHILDRDAGHAATLVDELRSASDGRVSAGAVGDKLMGDVVILAVPYVGAARMVRTYADQLPGRILVDVTNPVNAAYDGLSVAPDTSAAEEIEKLAPDGTKVVKAFNTTFAGTLLTGRAGGLPLDVLIAGDDADAKGTIARLVEMGGMRPLDVGPLHRARQLEGMGLLHITLQFTMGTGFGSAIKIVS</sequence>
<protein>
    <recommendedName>
        <fullName evidence="2">Pyrroline-5-carboxylate reductase catalytic N-terminal domain-containing protein</fullName>
    </recommendedName>
</protein>
<evidence type="ECO:0000259" key="2">
    <source>
        <dbReference type="Pfam" id="PF03807"/>
    </source>
</evidence>
<dbReference type="GO" id="GO:0016491">
    <property type="term" value="F:oxidoreductase activity"/>
    <property type="evidence" value="ECO:0007669"/>
    <property type="project" value="UniProtKB-KW"/>
</dbReference>
<dbReference type="InterPro" id="IPR036291">
    <property type="entry name" value="NAD(P)-bd_dom_sf"/>
</dbReference>
<dbReference type="STRING" id="117157.SAMN04489717_3136"/>